<proteinExistence type="predicted"/>
<reference evidence="1" key="1">
    <citation type="submission" date="2014-11" db="EMBL/GenBank/DDBJ databases">
        <authorList>
            <person name="Amaro Gonzalez C."/>
        </authorList>
    </citation>
    <scope>NUCLEOTIDE SEQUENCE</scope>
</reference>
<name>A0A0E9T0I9_ANGAN</name>
<accession>A0A0E9T0I9</accession>
<dbReference type="EMBL" id="GBXM01061481">
    <property type="protein sequence ID" value="JAH47096.1"/>
    <property type="molecule type" value="Transcribed_RNA"/>
</dbReference>
<protein>
    <submittedName>
        <fullName evidence="1">Uncharacterized protein</fullName>
    </submittedName>
</protein>
<organism evidence="1">
    <name type="scientific">Anguilla anguilla</name>
    <name type="common">European freshwater eel</name>
    <name type="synonym">Muraena anguilla</name>
    <dbReference type="NCBI Taxonomy" id="7936"/>
    <lineage>
        <taxon>Eukaryota</taxon>
        <taxon>Metazoa</taxon>
        <taxon>Chordata</taxon>
        <taxon>Craniata</taxon>
        <taxon>Vertebrata</taxon>
        <taxon>Euteleostomi</taxon>
        <taxon>Actinopterygii</taxon>
        <taxon>Neopterygii</taxon>
        <taxon>Teleostei</taxon>
        <taxon>Anguilliformes</taxon>
        <taxon>Anguillidae</taxon>
        <taxon>Anguilla</taxon>
    </lineage>
</organism>
<dbReference type="AlphaFoldDB" id="A0A0E9T0I9"/>
<sequence>MACSSRPAELDNKPLSVSHTRPLSLAWLGRWELQITQAIKGQRPRSSPSTGLVNTEPLFRLCLFKIEPITLEICSLS</sequence>
<evidence type="ECO:0000313" key="1">
    <source>
        <dbReference type="EMBL" id="JAH47096.1"/>
    </source>
</evidence>
<reference evidence="1" key="2">
    <citation type="journal article" date="2015" name="Fish Shellfish Immunol.">
        <title>Early steps in the European eel (Anguilla anguilla)-Vibrio vulnificus interaction in the gills: Role of the RtxA13 toxin.</title>
        <authorList>
            <person name="Callol A."/>
            <person name="Pajuelo D."/>
            <person name="Ebbesson L."/>
            <person name="Teles M."/>
            <person name="MacKenzie S."/>
            <person name="Amaro C."/>
        </authorList>
    </citation>
    <scope>NUCLEOTIDE SEQUENCE</scope>
</reference>